<dbReference type="SMART" id="SM00184">
    <property type="entry name" value="RING"/>
    <property type="match status" value="1"/>
</dbReference>
<evidence type="ECO:0000313" key="12">
    <source>
        <dbReference type="Proteomes" id="UP000197138"/>
    </source>
</evidence>
<evidence type="ECO:0000259" key="10">
    <source>
        <dbReference type="PROSITE" id="PS50089"/>
    </source>
</evidence>
<evidence type="ECO:0000256" key="5">
    <source>
        <dbReference type="ARBA" id="ARBA00022771"/>
    </source>
</evidence>
<gene>
    <name evidence="14 15" type="primary">LOC116187077</name>
    <name evidence="11" type="ORF">CDL15_Pgr017946</name>
</gene>
<evidence type="ECO:0000256" key="3">
    <source>
        <dbReference type="ARBA" id="ARBA00022679"/>
    </source>
</evidence>
<dbReference type="EC" id="2.3.2.27" evidence="2"/>
<evidence type="ECO:0000256" key="2">
    <source>
        <dbReference type="ARBA" id="ARBA00012483"/>
    </source>
</evidence>
<evidence type="ECO:0000313" key="11">
    <source>
        <dbReference type="EMBL" id="OWM72063.1"/>
    </source>
</evidence>
<keyword evidence="3" id="KW-0808">Transferase</keyword>
<feature type="compositionally biased region" description="Polar residues" evidence="9">
    <location>
        <begin position="82"/>
        <end position="96"/>
    </location>
</feature>
<organism evidence="11 12">
    <name type="scientific">Punica granatum</name>
    <name type="common">Pomegranate</name>
    <dbReference type="NCBI Taxonomy" id="22663"/>
    <lineage>
        <taxon>Eukaryota</taxon>
        <taxon>Viridiplantae</taxon>
        <taxon>Streptophyta</taxon>
        <taxon>Embryophyta</taxon>
        <taxon>Tracheophyta</taxon>
        <taxon>Spermatophyta</taxon>
        <taxon>Magnoliopsida</taxon>
        <taxon>eudicotyledons</taxon>
        <taxon>Gunneridae</taxon>
        <taxon>Pentapetalae</taxon>
        <taxon>rosids</taxon>
        <taxon>malvids</taxon>
        <taxon>Myrtales</taxon>
        <taxon>Lythraceae</taxon>
        <taxon>Punica</taxon>
    </lineage>
</organism>
<keyword evidence="6" id="KW-0833">Ubl conjugation pathway</keyword>
<reference evidence="13" key="3">
    <citation type="journal article" date="2020" name="Plant Biotechnol. J.">
        <title>The pomegranate (Punica granatum L.) draft genome dissects genetic divergence between soft- and hard-seeded cultivars.</title>
        <authorList>
            <person name="Luo X."/>
            <person name="Li H."/>
            <person name="Wu Z."/>
            <person name="Yao W."/>
            <person name="Zhao P."/>
            <person name="Cao D."/>
            <person name="Yu H."/>
            <person name="Li K."/>
            <person name="Poudel K."/>
            <person name="Zhao D."/>
            <person name="Zhang F."/>
            <person name="Xia X."/>
            <person name="Chen L."/>
            <person name="Wang Q."/>
            <person name="Jing D."/>
            <person name="Cao S."/>
        </authorList>
    </citation>
    <scope>NUCLEOTIDE SEQUENCE [LARGE SCALE GENOMIC DNA]</scope>
</reference>
<dbReference type="AlphaFoldDB" id="A0A218WHM9"/>
<keyword evidence="4" id="KW-0479">Metal-binding</keyword>
<feature type="domain" description="RING-type" evidence="10">
    <location>
        <begin position="141"/>
        <end position="182"/>
    </location>
</feature>
<accession>A0A218WHM9</accession>
<reference evidence="11" key="2">
    <citation type="submission" date="2017-06" db="EMBL/GenBank/DDBJ databases">
        <title>The pomegranate genome and the genomics of punicalagin biosynthesis.</title>
        <authorList>
            <person name="Xu C."/>
        </authorList>
    </citation>
    <scope>NUCLEOTIDE SEQUENCE [LARGE SCALE GENOMIC DNA]</scope>
    <source>
        <tissue evidence="11">Fresh leaf</tissue>
    </source>
</reference>
<dbReference type="Proteomes" id="UP000515151">
    <property type="component" value="Chromosome 1"/>
</dbReference>
<dbReference type="GeneID" id="116187077"/>
<dbReference type="InterPro" id="IPR013083">
    <property type="entry name" value="Znf_RING/FYVE/PHD"/>
</dbReference>
<sequence length="191" mass="21275">MGGCCCCSSRSGELNSPPPYYFCPRVSEEHVPLSSHQGSASGLLFDTNPVSSIPDTYRPPPSPLQYEVALEHPQIPAVPQETVDNNNGMAVQTNSDFVKDSKQSDEKAQRNSELEPAEEPGLELSKSLKSKSFMEEEEEVCPTCLEEYDTENPKIITKCEHHFHLACILEWMERSDTCPVCDQEMIFSPSS</sequence>
<evidence type="ECO:0000313" key="13">
    <source>
        <dbReference type="Proteomes" id="UP000515151"/>
    </source>
</evidence>
<evidence type="ECO:0000256" key="8">
    <source>
        <dbReference type="PROSITE-ProRule" id="PRU00175"/>
    </source>
</evidence>
<name>A0A218WHM9_PUNGR</name>
<comment type="catalytic activity">
    <reaction evidence="1">
        <text>S-ubiquitinyl-[E2 ubiquitin-conjugating enzyme]-L-cysteine + [acceptor protein]-L-lysine = [E2 ubiquitin-conjugating enzyme]-L-cysteine + N(6)-ubiquitinyl-[acceptor protein]-L-lysine.</text>
        <dbReference type="EC" id="2.3.2.27"/>
    </reaction>
</comment>
<evidence type="ECO:0000256" key="9">
    <source>
        <dbReference type="SAM" id="MobiDB-lite"/>
    </source>
</evidence>
<feature type="compositionally biased region" description="Basic and acidic residues" evidence="9">
    <location>
        <begin position="97"/>
        <end position="113"/>
    </location>
</feature>
<dbReference type="EMBL" id="MTKT01004293">
    <property type="protein sequence ID" value="OWM72063.1"/>
    <property type="molecule type" value="Genomic_DNA"/>
</dbReference>
<protein>
    <recommendedName>
        <fullName evidence="2">RING-type E3 ubiquitin transferase</fullName>
        <ecNumber evidence="2">2.3.2.27</ecNumber>
    </recommendedName>
</protein>
<dbReference type="GO" id="GO:0061630">
    <property type="term" value="F:ubiquitin protein ligase activity"/>
    <property type="evidence" value="ECO:0007669"/>
    <property type="project" value="UniProtKB-EC"/>
</dbReference>
<keyword evidence="7" id="KW-0862">Zinc</keyword>
<dbReference type="OrthoDB" id="8062037at2759"/>
<proteinExistence type="predicted"/>
<dbReference type="Pfam" id="PF13639">
    <property type="entry name" value="zf-RING_2"/>
    <property type="match status" value="1"/>
</dbReference>
<dbReference type="FunFam" id="3.30.40.10:FF:000376">
    <property type="entry name" value="Putative E3 ubiquitin-protein ligase RHB1A"/>
    <property type="match status" value="1"/>
</dbReference>
<feature type="region of interest" description="Disordered" evidence="9">
    <location>
        <begin position="79"/>
        <end position="125"/>
    </location>
</feature>
<evidence type="ECO:0000313" key="15">
    <source>
        <dbReference type="RefSeq" id="XP_031371537.1"/>
    </source>
</evidence>
<keyword evidence="5 8" id="KW-0863">Zinc-finger</keyword>
<dbReference type="Gene3D" id="3.30.40.10">
    <property type="entry name" value="Zinc/RING finger domain, C3HC4 (zinc finger)"/>
    <property type="match status" value="1"/>
</dbReference>
<dbReference type="PANTHER" id="PTHR46463">
    <property type="entry name" value="ZINC FINGER, RING/FYVE/PHD-TYPE"/>
    <property type="match status" value="1"/>
</dbReference>
<reference evidence="14 15" key="4">
    <citation type="submission" date="2025-04" db="UniProtKB">
        <authorList>
            <consortium name="RefSeq"/>
        </authorList>
    </citation>
    <scope>IDENTIFICATION</scope>
    <source>
        <tissue evidence="14 15">Leaf</tissue>
    </source>
</reference>
<evidence type="ECO:0000256" key="7">
    <source>
        <dbReference type="ARBA" id="ARBA00022833"/>
    </source>
</evidence>
<evidence type="ECO:0000313" key="14">
    <source>
        <dbReference type="RefSeq" id="XP_031371528.1"/>
    </source>
</evidence>
<evidence type="ECO:0000256" key="1">
    <source>
        <dbReference type="ARBA" id="ARBA00000900"/>
    </source>
</evidence>
<dbReference type="RefSeq" id="XP_031371528.1">
    <property type="nucleotide sequence ID" value="XM_031515668.1"/>
</dbReference>
<dbReference type="InterPro" id="IPR001841">
    <property type="entry name" value="Znf_RING"/>
</dbReference>
<dbReference type="RefSeq" id="XP_031371537.1">
    <property type="nucleotide sequence ID" value="XM_031515677.1"/>
</dbReference>
<dbReference type="PANTHER" id="PTHR46463:SF89">
    <property type="entry name" value="E3 UBIQUITIN-PROTEIN LIGASE RHB1A-RELATED"/>
    <property type="match status" value="1"/>
</dbReference>
<evidence type="ECO:0000256" key="4">
    <source>
        <dbReference type="ARBA" id="ARBA00022723"/>
    </source>
</evidence>
<dbReference type="CDD" id="cd23116">
    <property type="entry name" value="RING-H2_AIRP1-like"/>
    <property type="match status" value="1"/>
</dbReference>
<dbReference type="SUPFAM" id="SSF57850">
    <property type="entry name" value="RING/U-box"/>
    <property type="match status" value="1"/>
</dbReference>
<dbReference type="PROSITE" id="PS50089">
    <property type="entry name" value="ZF_RING_2"/>
    <property type="match status" value="1"/>
</dbReference>
<evidence type="ECO:0000256" key="6">
    <source>
        <dbReference type="ARBA" id="ARBA00022786"/>
    </source>
</evidence>
<dbReference type="GO" id="GO:0008270">
    <property type="term" value="F:zinc ion binding"/>
    <property type="evidence" value="ECO:0007669"/>
    <property type="project" value="UniProtKB-KW"/>
</dbReference>
<reference evidence="12" key="1">
    <citation type="journal article" date="2017" name="Plant J.">
        <title>The pomegranate (Punica granatum L.) genome and the genomics of punicalagin biosynthesis.</title>
        <authorList>
            <person name="Qin G."/>
            <person name="Xu C."/>
            <person name="Ming R."/>
            <person name="Tang H."/>
            <person name="Guyot R."/>
            <person name="Kramer E.M."/>
            <person name="Hu Y."/>
            <person name="Yi X."/>
            <person name="Qi Y."/>
            <person name="Xu X."/>
            <person name="Gao Z."/>
            <person name="Pan H."/>
            <person name="Jian J."/>
            <person name="Tian Y."/>
            <person name="Yue Z."/>
            <person name="Xu Y."/>
        </authorList>
    </citation>
    <scope>NUCLEOTIDE SEQUENCE [LARGE SCALE GENOMIC DNA]</scope>
    <source>
        <strain evidence="12">cv. Dabenzi</strain>
    </source>
</reference>
<dbReference type="Proteomes" id="UP000197138">
    <property type="component" value="Unassembled WGS sequence"/>
</dbReference>
<keyword evidence="13" id="KW-1185">Reference proteome</keyword>